<dbReference type="RefSeq" id="WP_004037237.1">
    <property type="nucleotide sequence ID" value="NZ_JABXWR010000002.1"/>
</dbReference>
<evidence type="ECO:0000259" key="2">
    <source>
        <dbReference type="PROSITE" id="PS50102"/>
    </source>
</evidence>
<dbReference type="SUPFAM" id="SSF54928">
    <property type="entry name" value="RNA-binding domain, RBD"/>
    <property type="match status" value="1"/>
</dbReference>
<dbReference type="InterPro" id="IPR000504">
    <property type="entry name" value="RRM_dom"/>
</dbReference>
<gene>
    <name evidence="3" type="ORF">HWN36_11740</name>
</gene>
<evidence type="ECO:0000256" key="1">
    <source>
        <dbReference type="ARBA" id="ARBA00022884"/>
    </source>
</evidence>
<dbReference type="SMART" id="SM00360">
    <property type="entry name" value="RRM"/>
    <property type="match status" value="1"/>
</dbReference>
<dbReference type="Pfam" id="PF00076">
    <property type="entry name" value="RRM_1"/>
    <property type="match status" value="1"/>
</dbReference>
<dbReference type="GO" id="GO:0003729">
    <property type="term" value="F:mRNA binding"/>
    <property type="evidence" value="ECO:0007669"/>
    <property type="project" value="TreeGrafter"/>
</dbReference>
<dbReference type="PANTHER" id="PTHR48025">
    <property type="entry name" value="OS02G0815200 PROTEIN"/>
    <property type="match status" value="1"/>
</dbReference>
<proteinExistence type="predicted"/>
<dbReference type="Proteomes" id="UP000570823">
    <property type="component" value="Unassembled WGS sequence"/>
</dbReference>
<name>A0A7K4HSV1_9EURY</name>
<dbReference type="CDD" id="cd00590">
    <property type="entry name" value="RRM_SF"/>
    <property type="match status" value="1"/>
</dbReference>
<evidence type="ECO:0000313" key="3">
    <source>
        <dbReference type="EMBL" id="NVO67958.1"/>
    </source>
</evidence>
<feature type="domain" description="RRM" evidence="2">
    <location>
        <begin position="4"/>
        <end position="76"/>
    </location>
</feature>
<keyword evidence="1" id="KW-0694">RNA-binding</keyword>
<dbReference type="PROSITE" id="PS50102">
    <property type="entry name" value="RRM"/>
    <property type="match status" value="1"/>
</dbReference>
<dbReference type="InterPro" id="IPR012677">
    <property type="entry name" value="Nucleotide-bd_a/b_plait_sf"/>
</dbReference>
<keyword evidence="4" id="KW-1185">Reference proteome</keyword>
<comment type="caution">
    <text evidence="3">The sequence shown here is derived from an EMBL/GenBank/DDBJ whole genome shotgun (WGS) entry which is preliminary data.</text>
</comment>
<dbReference type="PANTHER" id="PTHR48025:SF1">
    <property type="entry name" value="RRM DOMAIN-CONTAINING PROTEIN"/>
    <property type="match status" value="1"/>
</dbReference>
<organism evidence="3 4">
    <name type="scientific">Methanofollis tationis</name>
    <dbReference type="NCBI Taxonomy" id="81417"/>
    <lineage>
        <taxon>Archaea</taxon>
        <taxon>Methanobacteriati</taxon>
        <taxon>Methanobacteriota</taxon>
        <taxon>Stenosarchaea group</taxon>
        <taxon>Methanomicrobia</taxon>
        <taxon>Methanomicrobiales</taxon>
        <taxon>Methanomicrobiaceae</taxon>
        <taxon>Methanofollis</taxon>
    </lineage>
</organism>
<protein>
    <submittedName>
        <fullName evidence="3">RNA-binding protein</fullName>
    </submittedName>
</protein>
<dbReference type="Gene3D" id="3.30.70.330">
    <property type="match status" value="1"/>
</dbReference>
<accession>A0A7K4HSV1</accession>
<dbReference type="OrthoDB" id="116397at2157"/>
<dbReference type="EMBL" id="JABXWR010000002">
    <property type="protein sequence ID" value="NVO67958.1"/>
    <property type="molecule type" value="Genomic_DNA"/>
</dbReference>
<evidence type="ECO:0000313" key="4">
    <source>
        <dbReference type="Proteomes" id="UP000570823"/>
    </source>
</evidence>
<dbReference type="InterPro" id="IPR050502">
    <property type="entry name" value="Euk_RNA-bind_prot"/>
</dbReference>
<reference evidence="3 4" key="1">
    <citation type="submission" date="2020-06" db="EMBL/GenBank/DDBJ databases">
        <title>Methanofollis fontis sp. nov., a methanogen isolated from marine sediments near a cold seep at Four-Way Closure Ridge offshore southwestern Taiwan.</title>
        <authorList>
            <person name="Chen S.-C."/>
            <person name="Teng N.-H."/>
            <person name="Lin Y.-S."/>
            <person name="Lai M.-C."/>
            <person name="Chen H.-H."/>
            <person name="Wang C.-C."/>
        </authorList>
    </citation>
    <scope>NUCLEOTIDE SEQUENCE [LARGE SCALE GENOMIC DNA]</scope>
    <source>
        <strain evidence="3 4">DSM 2702</strain>
    </source>
</reference>
<dbReference type="InterPro" id="IPR035979">
    <property type="entry name" value="RBD_domain_sf"/>
</dbReference>
<sequence>MESSTLYVGNLNYETTEEQLSELFSAYGDVKSARIIPRKGFGFVEFASVEEAEKAMNALNETQCMGRTLRIDEARAPKPRTEYNRY</sequence>
<dbReference type="AlphaFoldDB" id="A0A7K4HSV1"/>